<keyword evidence="11" id="KW-1185">Reference proteome</keyword>
<protein>
    <submittedName>
        <fullName evidence="10">Uncharacterized protein</fullName>
    </submittedName>
</protein>
<dbReference type="AlphaFoldDB" id="A0A9W7CKY5"/>
<dbReference type="FunFam" id="1.10.510.10:FF:000008">
    <property type="entry name" value="Non-specific serine/threonine protein kinase"/>
    <property type="match status" value="1"/>
</dbReference>
<dbReference type="Pfam" id="PF00069">
    <property type="entry name" value="Pkinase"/>
    <property type="match status" value="1"/>
</dbReference>
<dbReference type="Proteomes" id="UP001165160">
    <property type="component" value="Unassembled WGS sequence"/>
</dbReference>
<dbReference type="PROSITE" id="PS51285">
    <property type="entry name" value="AGC_KINASE_CTER"/>
    <property type="match status" value="1"/>
</dbReference>
<comment type="caution">
    <text evidence="10">The sequence shown here is derived from an EMBL/GenBank/DDBJ whole genome shotgun (WGS) entry which is preliminary data.</text>
</comment>
<name>A0A9W7CKY5_9STRA</name>
<evidence type="ECO:0000256" key="7">
    <source>
        <dbReference type="RuleBase" id="RU000304"/>
    </source>
</evidence>
<evidence type="ECO:0000259" key="8">
    <source>
        <dbReference type="PROSITE" id="PS50011"/>
    </source>
</evidence>
<dbReference type="Gene3D" id="3.30.200.20">
    <property type="entry name" value="Phosphorylase Kinase, domain 1"/>
    <property type="match status" value="1"/>
</dbReference>
<evidence type="ECO:0000256" key="4">
    <source>
        <dbReference type="ARBA" id="ARBA00022777"/>
    </source>
</evidence>
<gene>
    <name evidence="10" type="ORF">TrVE_jg1431</name>
</gene>
<dbReference type="InterPro" id="IPR000719">
    <property type="entry name" value="Prot_kinase_dom"/>
</dbReference>
<organism evidence="10 11">
    <name type="scientific">Triparma verrucosa</name>
    <dbReference type="NCBI Taxonomy" id="1606542"/>
    <lineage>
        <taxon>Eukaryota</taxon>
        <taxon>Sar</taxon>
        <taxon>Stramenopiles</taxon>
        <taxon>Ochrophyta</taxon>
        <taxon>Bolidophyceae</taxon>
        <taxon>Parmales</taxon>
        <taxon>Triparmaceae</taxon>
        <taxon>Triparma</taxon>
    </lineage>
</organism>
<dbReference type="InterPro" id="IPR000961">
    <property type="entry name" value="AGC-kinase_C"/>
</dbReference>
<evidence type="ECO:0000256" key="2">
    <source>
        <dbReference type="ARBA" id="ARBA00022679"/>
    </source>
</evidence>
<evidence type="ECO:0000256" key="3">
    <source>
        <dbReference type="ARBA" id="ARBA00022741"/>
    </source>
</evidence>
<evidence type="ECO:0000259" key="9">
    <source>
        <dbReference type="PROSITE" id="PS51285"/>
    </source>
</evidence>
<proteinExistence type="inferred from homology"/>
<reference evidence="11" key="1">
    <citation type="journal article" date="2023" name="Commun. Biol.">
        <title>Genome analysis of Parmales, the sister group of diatoms, reveals the evolutionary specialization of diatoms from phago-mixotrophs to photoautotrophs.</title>
        <authorList>
            <person name="Ban H."/>
            <person name="Sato S."/>
            <person name="Yoshikawa S."/>
            <person name="Yamada K."/>
            <person name="Nakamura Y."/>
            <person name="Ichinomiya M."/>
            <person name="Sato N."/>
            <person name="Blanc-Mathieu R."/>
            <person name="Endo H."/>
            <person name="Kuwata A."/>
            <person name="Ogata H."/>
        </authorList>
    </citation>
    <scope>NUCLEOTIDE SEQUENCE [LARGE SCALE GENOMIC DNA]</scope>
    <source>
        <strain evidence="11">NIES 3699</strain>
    </source>
</reference>
<dbReference type="EMBL" id="BRXX01000349">
    <property type="protein sequence ID" value="GMI06466.1"/>
    <property type="molecule type" value="Genomic_DNA"/>
</dbReference>
<dbReference type="PROSITE" id="PS00107">
    <property type="entry name" value="PROTEIN_KINASE_ATP"/>
    <property type="match status" value="1"/>
</dbReference>
<evidence type="ECO:0000256" key="5">
    <source>
        <dbReference type="ARBA" id="ARBA00022840"/>
    </source>
</evidence>
<dbReference type="PANTHER" id="PTHR24353:SF37">
    <property type="entry name" value="CAMP-DEPENDENT PROTEIN KINASE CATALYTIC SUBUNIT PRKX"/>
    <property type="match status" value="1"/>
</dbReference>
<dbReference type="SMART" id="SM00220">
    <property type="entry name" value="S_TKc"/>
    <property type="match status" value="1"/>
</dbReference>
<dbReference type="SUPFAM" id="SSF56112">
    <property type="entry name" value="Protein kinase-like (PK-like)"/>
    <property type="match status" value="1"/>
</dbReference>
<dbReference type="InterPro" id="IPR017441">
    <property type="entry name" value="Protein_kinase_ATP_BS"/>
</dbReference>
<accession>A0A9W7CKY5</accession>
<keyword evidence="4" id="KW-0418">Kinase</keyword>
<dbReference type="GO" id="GO:0004691">
    <property type="term" value="F:cAMP-dependent protein kinase activity"/>
    <property type="evidence" value="ECO:0007669"/>
    <property type="project" value="TreeGrafter"/>
</dbReference>
<keyword evidence="2" id="KW-0808">Transferase</keyword>
<dbReference type="InterPro" id="IPR008271">
    <property type="entry name" value="Ser/Thr_kinase_AS"/>
</dbReference>
<evidence type="ECO:0000256" key="6">
    <source>
        <dbReference type="PROSITE-ProRule" id="PRU10141"/>
    </source>
</evidence>
<dbReference type="PROSITE" id="PS00108">
    <property type="entry name" value="PROTEIN_KINASE_ST"/>
    <property type="match status" value="1"/>
</dbReference>
<keyword evidence="3 6" id="KW-0547">Nucleotide-binding</keyword>
<evidence type="ECO:0000256" key="1">
    <source>
        <dbReference type="ARBA" id="ARBA00022527"/>
    </source>
</evidence>
<comment type="similarity">
    <text evidence="7">Belongs to the protein kinase superfamily.</text>
</comment>
<sequence length="348" mass="40107">MTSFLRRLFTKAKSEEEEPPLPVRRHTRTFHLQDFEVLQTIGNGTFGRVRLAKLFGEENECYALKAMKKTEIVRLKQFKHILSEINVMSVINHPFIVDMVGHFQDESRLYIVLEYVQGGELFTLLRKEGAFGVQAVIFYTCEIVLAISYLHQLKIVYRDLKPENVLLTPDGHVKLIDFGLSKMISDRTWTLCGTAEYLAPEMINNVGHGLSVDWWALGVLIYEMLAGHPPFYGDTPFETYRKITDGKVKFESTFDPHSRDLVTRLLTKDRRKRLGCGKLAHKEVTSHRFLKGVDFPAVLKKQAQVPYLMGSKGIDDTNNFQSYPDSYEDDAIPLTGEDREKFREFLNF</sequence>
<evidence type="ECO:0000313" key="10">
    <source>
        <dbReference type="EMBL" id="GMI06466.1"/>
    </source>
</evidence>
<keyword evidence="5 6" id="KW-0067">ATP-binding</keyword>
<dbReference type="GO" id="GO:0005952">
    <property type="term" value="C:cAMP-dependent protein kinase complex"/>
    <property type="evidence" value="ECO:0007669"/>
    <property type="project" value="TreeGrafter"/>
</dbReference>
<dbReference type="GO" id="GO:0005524">
    <property type="term" value="F:ATP binding"/>
    <property type="evidence" value="ECO:0007669"/>
    <property type="project" value="UniProtKB-UniRule"/>
</dbReference>
<dbReference type="Gene3D" id="1.10.510.10">
    <property type="entry name" value="Transferase(Phosphotransferase) domain 1"/>
    <property type="match status" value="1"/>
</dbReference>
<feature type="domain" description="Protein kinase" evidence="8">
    <location>
        <begin position="35"/>
        <end position="290"/>
    </location>
</feature>
<evidence type="ECO:0000313" key="11">
    <source>
        <dbReference type="Proteomes" id="UP001165160"/>
    </source>
</evidence>
<keyword evidence="1 7" id="KW-0723">Serine/threonine-protein kinase</keyword>
<dbReference type="FunFam" id="3.30.200.20:FF:000042">
    <property type="entry name" value="Aurora kinase A"/>
    <property type="match status" value="1"/>
</dbReference>
<feature type="binding site" evidence="6">
    <location>
        <position position="65"/>
    </location>
    <ligand>
        <name>ATP</name>
        <dbReference type="ChEBI" id="CHEBI:30616"/>
    </ligand>
</feature>
<dbReference type="PROSITE" id="PS50011">
    <property type="entry name" value="PROTEIN_KINASE_DOM"/>
    <property type="match status" value="1"/>
</dbReference>
<dbReference type="PANTHER" id="PTHR24353">
    <property type="entry name" value="CYCLIC NUCLEOTIDE-DEPENDENT PROTEIN KINASE"/>
    <property type="match status" value="1"/>
</dbReference>
<dbReference type="InterPro" id="IPR011009">
    <property type="entry name" value="Kinase-like_dom_sf"/>
</dbReference>
<feature type="domain" description="AGC-kinase C-terminal" evidence="9">
    <location>
        <begin position="291"/>
        <end position="348"/>
    </location>
</feature>